<dbReference type="RefSeq" id="WP_121927187.1">
    <property type="nucleotide sequence ID" value="NZ_CP068291.1"/>
</dbReference>
<dbReference type="GO" id="GO:0016787">
    <property type="term" value="F:hydrolase activity"/>
    <property type="evidence" value="ECO:0007669"/>
    <property type="project" value="UniProtKB-KW"/>
</dbReference>
<dbReference type="PANTHER" id="PTHR11614">
    <property type="entry name" value="PHOSPHOLIPASE-RELATED"/>
    <property type="match status" value="1"/>
</dbReference>
<keyword evidence="2" id="KW-0378">Hydrolase</keyword>
<protein>
    <submittedName>
        <fullName evidence="2">Alpha/beta hydrolase</fullName>
    </submittedName>
</protein>
<dbReference type="Pfam" id="PF12146">
    <property type="entry name" value="Hydrolase_4"/>
    <property type="match status" value="1"/>
</dbReference>
<proteinExistence type="predicted"/>
<gene>
    <name evidence="2" type="ORF">D9543_00480</name>
</gene>
<feature type="domain" description="Serine aminopeptidase S33" evidence="1">
    <location>
        <begin position="68"/>
        <end position="324"/>
    </location>
</feature>
<organism evidence="2 3">
    <name type="scientific">Corynebacterium macginleyi</name>
    <dbReference type="NCBI Taxonomy" id="38290"/>
    <lineage>
        <taxon>Bacteria</taxon>
        <taxon>Bacillati</taxon>
        <taxon>Actinomycetota</taxon>
        <taxon>Actinomycetes</taxon>
        <taxon>Mycobacteriales</taxon>
        <taxon>Corynebacteriaceae</taxon>
        <taxon>Corynebacterium</taxon>
    </lineage>
</organism>
<reference evidence="2 3" key="1">
    <citation type="submission" date="2018-10" db="EMBL/GenBank/DDBJ databases">
        <title>Corynebacterium macginleyi genome sequencing and assembly of the type strain and two clinical samples.</title>
        <authorList>
            <person name="Bernier A.-M."/>
            <person name="Bernard K."/>
        </authorList>
    </citation>
    <scope>NUCLEOTIDE SEQUENCE [LARGE SCALE GENOMIC DNA]</scope>
    <source>
        <strain evidence="2 3">NML 120205</strain>
    </source>
</reference>
<dbReference type="EMBL" id="REGC01000001">
    <property type="protein sequence ID" value="RMB64299.1"/>
    <property type="molecule type" value="Genomic_DNA"/>
</dbReference>
<name>A0A3M0GST0_9CORY</name>
<evidence type="ECO:0000259" key="1">
    <source>
        <dbReference type="Pfam" id="PF12146"/>
    </source>
</evidence>
<accession>A0A3M0GST0</accession>
<dbReference type="InterPro" id="IPR022742">
    <property type="entry name" value="Hydrolase_4"/>
</dbReference>
<dbReference type="Gene3D" id="3.40.50.1820">
    <property type="entry name" value="alpha/beta hydrolase"/>
    <property type="match status" value="1"/>
</dbReference>
<sequence length="352" mass="38254">MVTATPSWGPDILGPDFQSATLDLGPDPDGEGDVVTTLVHYASTSAADGAAAGPADSSSLSSASSRSSRPALVWLHGMTDYFFHTHVAKHFASRGYDFYAVDLRKCGRSHRPGQSWHYASDLSLYNTDLTAALDSIANDKVIVIAHSTGGLIAPLWMDFLRRHDPQRFSRVKGLILNSPWLDMMGVPSWAVCALKPLIYSTAKLAPKAALPGGNLTAYGESLHCDFHGEWDYDLDLKPLAGHQKYIGWLAAVFHGFDAIHSGRINTGVPVLTLQATRSVLATPYCDTVNHVDCIIDVAQTRRWAKELNAHYTLHSIDGARHDVFLSLPHPLKEAFAACDAWLPTIVEAPTSV</sequence>
<dbReference type="InterPro" id="IPR029058">
    <property type="entry name" value="AB_hydrolase_fold"/>
</dbReference>
<evidence type="ECO:0000313" key="2">
    <source>
        <dbReference type="EMBL" id="RMB64299.1"/>
    </source>
</evidence>
<dbReference type="InterPro" id="IPR051044">
    <property type="entry name" value="MAG_DAG_Lipase"/>
</dbReference>
<dbReference type="Proteomes" id="UP000270649">
    <property type="component" value="Unassembled WGS sequence"/>
</dbReference>
<dbReference type="AlphaFoldDB" id="A0A3M0GST0"/>
<comment type="caution">
    <text evidence="2">The sequence shown here is derived from an EMBL/GenBank/DDBJ whole genome shotgun (WGS) entry which is preliminary data.</text>
</comment>
<dbReference type="SUPFAM" id="SSF53474">
    <property type="entry name" value="alpha/beta-Hydrolases"/>
    <property type="match status" value="1"/>
</dbReference>
<evidence type="ECO:0000313" key="3">
    <source>
        <dbReference type="Proteomes" id="UP000270649"/>
    </source>
</evidence>